<dbReference type="PANTHER" id="PTHR45663">
    <property type="entry name" value="GEO12009P1"/>
    <property type="match status" value="1"/>
</dbReference>
<dbReference type="InterPro" id="IPR013766">
    <property type="entry name" value="Thioredoxin_domain"/>
</dbReference>
<feature type="domain" description="Thioredoxin" evidence="1">
    <location>
        <begin position="4"/>
        <end position="109"/>
    </location>
</feature>
<evidence type="ECO:0000313" key="2">
    <source>
        <dbReference type="EMBL" id="OLO05987.1"/>
    </source>
</evidence>
<dbReference type="Proteomes" id="UP000186878">
    <property type="component" value="Unassembled WGS sequence"/>
</dbReference>
<dbReference type="PROSITE" id="PS51352">
    <property type="entry name" value="THIOREDOXIN_2"/>
    <property type="match status" value="1"/>
</dbReference>
<comment type="caution">
    <text evidence="2">The sequence shown here is derived from an EMBL/GenBank/DDBJ whole genome shotgun (WGS) entry which is preliminary data.</text>
</comment>
<evidence type="ECO:0000313" key="3">
    <source>
        <dbReference type="Proteomes" id="UP000186878"/>
    </source>
</evidence>
<dbReference type="RefSeq" id="WP_075568158.1">
    <property type="nucleotide sequence ID" value="NZ_MSDO01000001.1"/>
</dbReference>
<name>A0A1Q8SX42_9GAMM</name>
<dbReference type="PANTHER" id="PTHR45663:SF11">
    <property type="entry name" value="GEO12009P1"/>
    <property type="match status" value="1"/>
</dbReference>
<dbReference type="InterPro" id="IPR036249">
    <property type="entry name" value="Thioredoxin-like_sf"/>
</dbReference>
<dbReference type="GO" id="GO:0005737">
    <property type="term" value="C:cytoplasm"/>
    <property type="evidence" value="ECO:0007669"/>
    <property type="project" value="TreeGrafter"/>
</dbReference>
<reference evidence="2 3" key="1">
    <citation type="submission" date="2016-12" db="EMBL/GenBank/DDBJ databases">
        <title>Draft genome sequences of strains Salinicola socius SMB35, Salinicola sp. MH3R3-1 and Chromohalobacter sp. SMB17 from the Verkhnekamsk potash mining region of Russia.</title>
        <authorList>
            <person name="Mavrodi D.V."/>
            <person name="Olsson B.E."/>
            <person name="Korsakova E.S."/>
            <person name="Pyankova A."/>
            <person name="Mavrodi O.V."/>
            <person name="Plotnikova E.G."/>
        </authorList>
    </citation>
    <scope>NUCLEOTIDE SEQUENCE [LARGE SCALE GENOMIC DNA]</scope>
    <source>
        <strain evidence="2 3">SMB35</strain>
    </source>
</reference>
<protein>
    <recommendedName>
        <fullName evidence="1">Thioredoxin domain-containing protein</fullName>
    </recommendedName>
</protein>
<keyword evidence="3" id="KW-1185">Reference proteome</keyword>
<dbReference type="AlphaFoldDB" id="A0A1Q8SX42"/>
<dbReference type="EMBL" id="MSDO01000001">
    <property type="protein sequence ID" value="OLO05987.1"/>
    <property type="molecule type" value="Genomic_DNA"/>
</dbReference>
<dbReference type="SUPFAM" id="SSF52833">
    <property type="entry name" value="Thioredoxin-like"/>
    <property type="match status" value="1"/>
</dbReference>
<accession>A0A1Q8SX42</accession>
<dbReference type="GO" id="GO:0015035">
    <property type="term" value="F:protein-disulfide reductase activity"/>
    <property type="evidence" value="ECO:0007669"/>
    <property type="project" value="TreeGrafter"/>
</dbReference>
<dbReference type="Gene3D" id="3.40.30.10">
    <property type="entry name" value="Glutaredoxin"/>
    <property type="match status" value="1"/>
</dbReference>
<organism evidence="2 3">
    <name type="scientific">Salinicola socius</name>
    <dbReference type="NCBI Taxonomy" id="404433"/>
    <lineage>
        <taxon>Bacteria</taxon>
        <taxon>Pseudomonadati</taxon>
        <taxon>Pseudomonadota</taxon>
        <taxon>Gammaproteobacteria</taxon>
        <taxon>Oceanospirillales</taxon>
        <taxon>Halomonadaceae</taxon>
        <taxon>Salinicola</taxon>
    </lineage>
</organism>
<evidence type="ECO:0000259" key="1">
    <source>
        <dbReference type="PROSITE" id="PS51352"/>
    </source>
</evidence>
<proteinExistence type="predicted"/>
<gene>
    <name evidence="2" type="ORF">BTW07_00330</name>
</gene>
<dbReference type="STRING" id="404433.BTW07_00330"/>
<dbReference type="CDD" id="cd02947">
    <property type="entry name" value="TRX_family"/>
    <property type="match status" value="1"/>
</dbReference>
<sequence length="110" mass="12386">MSSQRRQLDSEAFELQREDHDSPWLAVFVADWCQPCETLLSRLSSVSQESIRGLPVAVVDVDREPMLAERYGVKGTPTLILFIDGEPRLTRVGALSEQQLLQIGEECARN</sequence>
<dbReference type="OrthoDB" id="6183917at2"/>
<dbReference type="Pfam" id="PF00085">
    <property type="entry name" value="Thioredoxin"/>
    <property type="match status" value="1"/>
</dbReference>